<dbReference type="EMBL" id="MU970126">
    <property type="protein sequence ID" value="KAK9320511.1"/>
    <property type="molecule type" value="Genomic_DNA"/>
</dbReference>
<keyword evidence="2" id="KW-1185">Reference proteome</keyword>
<proteinExistence type="predicted"/>
<comment type="caution">
    <text evidence="1">The sequence shown here is derived from an EMBL/GenBank/DDBJ whole genome shotgun (WGS) entry which is preliminary data.</text>
</comment>
<evidence type="ECO:0000313" key="1">
    <source>
        <dbReference type="EMBL" id="KAK9320511.1"/>
    </source>
</evidence>
<accession>A0ACC3TID8</accession>
<protein>
    <submittedName>
        <fullName evidence="1">Uncharacterized protein</fullName>
    </submittedName>
</protein>
<sequence>MFEDSGYEIYEGRGREYLGDGIHKEIGAPDRRTLTFKDLLERLRTRYHELDEDVTATYGGDSEQRENIMNLWISSLQRSGVAYLTDDNLEYIINSSERVAESEEEVEVFEDNDGMFKLVADVNKCGRFRALMF</sequence>
<gene>
    <name evidence="1" type="ORF">V1517DRAFT_207231</name>
</gene>
<organism evidence="1 2">
    <name type="scientific">Lipomyces orientalis</name>
    <dbReference type="NCBI Taxonomy" id="1233043"/>
    <lineage>
        <taxon>Eukaryota</taxon>
        <taxon>Fungi</taxon>
        <taxon>Dikarya</taxon>
        <taxon>Ascomycota</taxon>
        <taxon>Saccharomycotina</taxon>
        <taxon>Lipomycetes</taxon>
        <taxon>Lipomycetales</taxon>
        <taxon>Lipomycetaceae</taxon>
        <taxon>Lipomyces</taxon>
    </lineage>
</organism>
<name>A0ACC3TID8_9ASCO</name>
<reference evidence="2" key="1">
    <citation type="journal article" date="2024" name="Front. Bioeng. Biotechnol.">
        <title>Genome-scale model development and genomic sequencing of the oleaginous clade Lipomyces.</title>
        <authorList>
            <person name="Czajka J.J."/>
            <person name="Han Y."/>
            <person name="Kim J."/>
            <person name="Mondo S.J."/>
            <person name="Hofstad B.A."/>
            <person name="Robles A."/>
            <person name="Haridas S."/>
            <person name="Riley R."/>
            <person name="LaButti K."/>
            <person name="Pangilinan J."/>
            <person name="Andreopoulos W."/>
            <person name="Lipzen A."/>
            <person name="Yan J."/>
            <person name="Wang M."/>
            <person name="Ng V."/>
            <person name="Grigoriev I.V."/>
            <person name="Spatafora J.W."/>
            <person name="Magnuson J.K."/>
            <person name="Baker S.E."/>
            <person name="Pomraning K.R."/>
        </authorList>
    </citation>
    <scope>NUCLEOTIDE SEQUENCE [LARGE SCALE GENOMIC DNA]</scope>
    <source>
        <strain evidence="2">CBS 10300</strain>
    </source>
</reference>
<evidence type="ECO:0000313" key="2">
    <source>
        <dbReference type="Proteomes" id="UP001489719"/>
    </source>
</evidence>
<dbReference type="Proteomes" id="UP001489719">
    <property type="component" value="Unassembled WGS sequence"/>
</dbReference>